<dbReference type="EMBL" id="SNYV01000018">
    <property type="protein sequence ID" value="TDQ73905.1"/>
    <property type="molecule type" value="Genomic_DNA"/>
</dbReference>
<dbReference type="RefSeq" id="WP_133586473.1">
    <property type="nucleotide sequence ID" value="NZ_SNYV01000018.1"/>
</dbReference>
<feature type="domain" description="DUF4440" evidence="1">
    <location>
        <begin position="6"/>
        <end position="107"/>
    </location>
</feature>
<dbReference type="AlphaFoldDB" id="A0A4R6WAJ7"/>
<dbReference type="InterPro" id="IPR027843">
    <property type="entry name" value="DUF4440"/>
</dbReference>
<dbReference type="Gene3D" id="3.10.450.50">
    <property type="match status" value="1"/>
</dbReference>
<name>A0A4R6WAJ7_9SPHI</name>
<sequence length="122" mass="13902">MTKEAILELENRLYSAIKECDLQALDELLHQDLLFVSPTGEVITKEIDLKTYRDGLLKVVELLPMIDDLHIIDDTAIVTLTMALKGYYNGQLFEAKYRYIRFWKHTTEGIKVIGGSGTQIAI</sequence>
<dbReference type="InterPro" id="IPR032710">
    <property type="entry name" value="NTF2-like_dom_sf"/>
</dbReference>
<dbReference type="Proteomes" id="UP000295292">
    <property type="component" value="Unassembled WGS sequence"/>
</dbReference>
<evidence type="ECO:0000259" key="1">
    <source>
        <dbReference type="Pfam" id="PF14534"/>
    </source>
</evidence>
<dbReference type="OrthoDB" id="997066at2"/>
<organism evidence="2 3">
    <name type="scientific">Sphingobacterium yanglingense</name>
    <dbReference type="NCBI Taxonomy" id="1437280"/>
    <lineage>
        <taxon>Bacteria</taxon>
        <taxon>Pseudomonadati</taxon>
        <taxon>Bacteroidota</taxon>
        <taxon>Sphingobacteriia</taxon>
        <taxon>Sphingobacteriales</taxon>
        <taxon>Sphingobacteriaceae</taxon>
        <taxon>Sphingobacterium</taxon>
    </lineage>
</organism>
<keyword evidence="3" id="KW-1185">Reference proteome</keyword>
<reference evidence="2 3" key="1">
    <citation type="submission" date="2019-03" db="EMBL/GenBank/DDBJ databases">
        <title>Genomic Encyclopedia of Archaeal and Bacterial Type Strains, Phase II (KMG-II): from individual species to whole genera.</title>
        <authorList>
            <person name="Goeker M."/>
        </authorList>
    </citation>
    <scope>NUCLEOTIDE SEQUENCE [LARGE SCALE GENOMIC DNA]</scope>
    <source>
        <strain evidence="2 3">DSM 28353</strain>
    </source>
</reference>
<gene>
    <name evidence="2" type="ORF">CLV99_4343</name>
</gene>
<evidence type="ECO:0000313" key="2">
    <source>
        <dbReference type="EMBL" id="TDQ73905.1"/>
    </source>
</evidence>
<proteinExistence type="predicted"/>
<evidence type="ECO:0000313" key="3">
    <source>
        <dbReference type="Proteomes" id="UP000295292"/>
    </source>
</evidence>
<protein>
    <submittedName>
        <fullName evidence="2">Uncharacterized protein DUF4440</fullName>
    </submittedName>
</protein>
<accession>A0A4R6WAJ7</accession>
<dbReference type="Pfam" id="PF14534">
    <property type="entry name" value="DUF4440"/>
    <property type="match status" value="1"/>
</dbReference>
<dbReference type="SUPFAM" id="SSF54427">
    <property type="entry name" value="NTF2-like"/>
    <property type="match status" value="1"/>
</dbReference>
<comment type="caution">
    <text evidence="2">The sequence shown here is derived from an EMBL/GenBank/DDBJ whole genome shotgun (WGS) entry which is preliminary data.</text>
</comment>